<evidence type="ECO:0000256" key="12">
    <source>
        <dbReference type="RuleBase" id="RU363035"/>
    </source>
</evidence>
<dbReference type="RefSeq" id="XP_001747848.1">
    <property type="nucleotide sequence ID" value="XM_001747796.1"/>
</dbReference>
<dbReference type="EMBL" id="CH991560">
    <property type="protein sequence ID" value="EDQ87235.1"/>
    <property type="molecule type" value="Genomic_DNA"/>
</dbReference>
<dbReference type="SUPFAM" id="SSF52374">
    <property type="entry name" value="Nucleotidylyl transferase"/>
    <property type="match status" value="1"/>
</dbReference>
<dbReference type="GO" id="GO:0006438">
    <property type="term" value="P:valyl-tRNA aminoacylation"/>
    <property type="evidence" value="ECO:0000318"/>
    <property type="project" value="GO_Central"/>
</dbReference>
<evidence type="ECO:0000256" key="6">
    <source>
        <dbReference type="ARBA" id="ARBA00022741"/>
    </source>
</evidence>
<evidence type="ECO:0000256" key="3">
    <source>
        <dbReference type="ARBA" id="ARBA00013169"/>
    </source>
</evidence>
<keyword evidence="6 12" id="KW-0547">Nucleotide-binding</keyword>
<dbReference type="InterPro" id="IPR002300">
    <property type="entry name" value="aa-tRNA-synth_Ia"/>
</dbReference>
<protein>
    <recommendedName>
        <fullName evidence="3">valine--tRNA ligase</fullName>
        <ecNumber evidence="3">6.1.1.9</ecNumber>
    </recommendedName>
    <alternativeName>
        <fullName evidence="10">Valyl-tRNA synthetase</fullName>
    </alternativeName>
</protein>
<dbReference type="KEGG" id="mbr:MONBRDRAFT_21619"/>
<dbReference type="PROSITE" id="PS00178">
    <property type="entry name" value="AA_TRNA_LIGASE_I"/>
    <property type="match status" value="1"/>
</dbReference>
<dbReference type="SUPFAM" id="SSF50677">
    <property type="entry name" value="ValRS/IleRS/LeuRS editing domain"/>
    <property type="match status" value="1"/>
</dbReference>
<dbReference type="FunFam" id="3.40.50.620:FF:000078">
    <property type="entry name" value="Valine--tRNA ligase, mitochondrial"/>
    <property type="match status" value="1"/>
</dbReference>
<dbReference type="EC" id="6.1.1.9" evidence="3"/>
<dbReference type="FunFam" id="3.40.50.620:FF:000020">
    <property type="entry name" value="Valine--tRNA ligase, mitochondrial"/>
    <property type="match status" value="1"/>
</dbReference>
<comment type="catalytic activity">
    <reaction evidence="11">
        <text>tRNA(Val) + L-valine + ATP = L-valyl-tRNA(Val) + AMP + diphosphate</text>
        <dbReference type="Rhea" id="RHEA:10704"/>
        <dbReference type="Rhea" id="RHEA-COMP:9672"/>
        <dbReference type="Rhea" id="RHEA-COMP:9708"/>
        <dbReference type="ChEBI" id="CHEBI:30616"/>
        <dbReference type="ChEBI" id="CHEBI:33019"/>
        <dbReference type="ChEBI" id="CHEBI:57762"/>
        <dbReference type="ChEBI" id="CHEBI:78442"/>
        <dbReference type="ChEBI" id="CHEBI:78537"/>
        <dbReference type="ChEBI" id="CHEBI:456215"/>
        <dbReference type="EC" id="6.1.1.9"/>
    </reaction>
</comment>
<evidence type="ECO:0000256" key="2">
    <source>
        <dbReference type="ARBA" id="ARBA00005594"/>
    </source>
</evidence>
<feature type="domain" description="Aminoacyl-tRNA synthetase class Ia" evidence="13">
    <location>
        <begin position="2"/>
        <end position="584"/>
    </location>
</feature>
<dbReference type="GO" id="GO:0005524">
    <property type="term" value="F:ATP binding"/>
    <property type="evidence" value="ECO:0007669"/>
    <property type="project" value="UniProtKB-KW"/>
</dbReference>
<evidence type="ECO:0000256" key="10">
    <source>
        <dbReference type="ARBA" id="ARBA00029936"/>
    </source>
</evidence>
<reference evidence="14 15" key="1">
    <citation type="journal article" date="2008" name="Nature">
        <title>The genome of the choanoflagellate Monosiga brevicollis and the origin of metazoans.</title>
        <authorList>
            <consortium name="JGI Sequencing"/>
            <person name="King N."/>
            <person name="Westbrook M.J."/>
            <person name="Young S.L."/>
            <person name="Kuo A."/>
            <person name="Abedin M."/>
            <person name="Chapman J."/>
            <person name="Fairclough S."/>
            <person name="Hellsten U."/>
            <person name="Isogai Y."/>
            <person name="Letunic I."/>
            <person name="Marr M."/>
            <person name="Pincus D."/>
            <person name="Putnam N."/>
            <person name="Rokas A."/>
            <person name="Wright K.J."/>
            <person name="Zuzow R."/>
            <person name="Dirks W."/>
            <person name="Good M."/>
            <person name="Goodstein D."/>
            <person name="Lemons D."/>
            <person name="Li W."/>
            <person name="Lyons J.B."/>
            <person name="Morris A."/>
            <person name="Nichols S."/>
            <person name="Richter D.J."/>
            <person name="Salamov A."/>
            <person name="Bork P."/>
            <person name="Lim W.A."/>
            <person name="Manning G."/>
            <person name="Miller W.T."/>
            <person name="McGinnis W."/>
            <person name="Shapiro H."/>
            <person name="Tjian R."/>
            <person name="Grigoriev I.V."/>
            <person name="Rokhsar D."/>
        </authorList>
    </citation>
    <scope>NUCLEOTIDE SEQUENCE [LARGE SCALE GENOMIC DNA]</scope>
    <source>
        <strain evidence="15">MX1 / ATCC 50154</strain>
    </source>
</reference>
<dbReference type="GO" id="GO:0004832">
    <property type="term" value="F:valine-tRNA ligase activity"/>
    <property type="evidence" value="ECO:0000318"/>
    <property type="project" value="GO_Central"/>
</dbReference>
<dbReference type="InterPro" id="IPR002303">
    <property type="entry name" value="Valyl-tRNA_ligase"/>
</dbReference>
<dbReference type="OMA" id="PPNCATN"/>
<evidence type="ECO:0000256" key="4">
    <source>
        <dbReference type="ARBA" id="ARBA00022490"/>
    </source>
</evidence>
<keyword evidence="9 12" id="KW-0030">Aminoacyl-tRNA synthetase</keyword>
<keyword evidence="15" id="KW-1185">Reference proteome</keyword>
<dbReference type="InterPro" id="IPR009008">
    <property type="entry name" value="Val/Leu/Ile-tRNA-synth_edit"/>
</dbReference>
<evidence type="ECO:0000256" key="11">
    <source>
        <dbReference type="ARBA" id="ARBA00047552"/>
    </source>
</evidence>
<dbReference type="AlphaFoldDB" id="A9V591"/>
<evidence type="ECO:0000256" key="1">
    <source>
        <dbReference type="ARBA" id="ARBA00004496"/>
    </source>
</evidence>
<dbReference type="PANTHER" id="PTHR11946">
    <property type="entry name" value="VALYL-TRNA SYNTHETASES"/>
    <property type="match status" value="1"/>
</dbReference>
<dbReference type="FunCoup" id="A9V591">
    <property type="interactions" value="1198"/>
</dbReference>
<gene>
    <name evidence="14" type="ORF">MONBRDRAFT_21619</name>
</gene>
<proteinExistence type="inferred from homology"/>
<dbReference type="GO" id="GO:0005829">
    <property type="term" value="C:cytosol"/>
    <property type="evidence" value="ECO:0000318"/>
    <property type="project" value="GO_Central"/>
</dbReference>
<evidence type="ECO:0000256" key="8">
    <source>
        <dbReference type="ARBA" id="ARBA00022917"/>
    </source>
</evidence>
<evidence type="ECO:0000313" key="15">
    <source>
        <dbReference type="Proteomes" id="UP000001357"/>
    </source>
</evidence>
<dbReference type="InterPro" id="IPR001412">
    <property type="entry name" value="aa-tRNA-synth_I_CS"/>
</dbReference>
<keyword evidence="5 12" id="KW-0436">Ligase</keyword>
<dbReference type="GeneID" id="5893139"/>
<dbReference type="CDD" id="cd00817">
    <property type="entry name" value="ValRS_core"/>
    <property type="match status" value="1"/>
</dbReference>
<evidence type="ECO:0000256" key="7">
    <source>
        <dbReference type="ARBA" id="ARBA00022840"/>
    </source>
</evidence>
<accession>A9V591</accession>
<dbReference type="Pfam" id="PF00133">
    <property type="entry name" value="tRNA-synt_1"/>
    <property type="match status" value="1"/>
</dbReference>
<dbReference type="PANTHER" id="PTHR11946:SF109">
    <property type="entry name" value="VALINE--TRNA LIGASE"/>
    <property type="match status" value="1"/>
</dbReference>
<dbReference type="InParanoid" id="A9V591"/>
<keyword evidence="7 12" id="KW-0067">ATP-binding</keyword>
<evidence type="ECO:0000256" key="5">
    <source>
        <dbReference type="ARBA" id="ARBA00022598"/>
    </source>
</evidence>
<organism evidence="14 15">
    <name type="scientific">Monosiga brevicollis</name>
    <name type="common">Choanoflagellate</name>
    <dbReference type="NCBI Taxonomy" id="81824"/>
    <lineage>
        <taxon>Eukaryota</taxon>
        <taxon>Choanoflagellata</taxon>
        <taxon>Craspedida</taxon>
        <taxon>Salpingoecidae</taxon>
        <taxon>Monosiga</taxon>
    </lineage>
</organism>
<dbReference type="eggNOG" id="KOG0432">
    <property type="taxonomic scope" value="Eukaryota"/>
</dbReference>
<comment type="subcellular location">
    <subcellularLocation>
        <location evidence="1">Cytoplasm</location>
    </subcellularLocation>
</comment>
<comment type="similarity">
    <text evidence="2 12">Belongs to the class-I aminoacyl-tRNA synthetase family.</text>
</comment>
<keyword evidence="4" id="KW-0963">Cytoplasm</keyword>
<evidence type="ECO:0000256" key="9">
    <source>
        <dbReference type="ARBA" id="ARBA00023146"/>
    </source>
</evidence>
<evidence type="ECO:0000259" key="13">
    <source>
        <dbReference type="Pfam" id="PF00133"/>
    </source>
</evidence>
<dbReference type="Proteomes" id="UP000001357">
    <property type="component" value="Unassembled WGS sequence"/>
</dbReference>
<name>A9V591_MONBE</name>
<dbReference type="GO" id="GO:0002161">
    <property type="term" value="F:aminoacyl-tRNA deacylase activity"/>
    <property type="evidence" value="ECO:0007669"/>
    <property type="project" value="InterPro"/>
</dbReference>
<dbReference type="Gene3D" id="3.90.740.10">
    <property type="entry name" value="Valyl/Leucyl/Isoleucyl-tRNA synthetase, editing domain"/>
    <property type="match status" value="1"/>
</dbReference>
<evidence type="ECO:0000313" key="14">
    <source>
        <dbReference type="EMBL" id="EDQ87235.1"/>
    </source>
</evidence>
<keyword evidence="8 12" id="KW-0648">Protein biosynthesis</keyword>
<dbReference type="PRINTS" id="PR00986">
    <property type="entry name" value="TRNASYNTHVAL"/>
</dbReference>
<dbReference type="STRING" id="81824.A9V591"/>
<dbReference type="Gene3D" id="3.40.50.620">
    <property type="entry name" value="HUPs"/>
    <property type="match status" value="2"/>
</dbReference>
<dbReference type="InterPro" id="IPR014729">
    <property type="entry name" value="Rossmann-like_a/b/a_fold"/>
</dbReference>
<dbReference type="NCBIfam" id="TIGR00422">
    <property type="entry name" value="valS"/>
    <property type="match status" value="1"/>
</dbReference>
<sequence>MLPPPNVTGTLHLGHALTIAVQDALARWHRMLGHEVLWLPGADHAGIATQTVVEKHLWKTQETTRHQLGRDAFIQEVFKWRDEKAGRIFHQMRMLGASLDWSREVFTMDQRFTKAVRSAFIRLHRQGLIYRAHRIVNWSPALQSAISDIEVDMHSVTGPARLNVPRQDRQGRPLSVDVGRMYAIRMDLCDGSGAVTVQTTRPETLPGDVAVAVNPDDTRYRHLIGRRIQHPVSGAELPIVGDASVDADFGSGVVKITPAHDEFDFELAQRHQLPAPRVIDWNGTMRSGVPIDLQGMDRLEARAAIVQQLTDSGHLENVFDHAMAVPICSRSGDVVEPMLCPQWYMDCSDLAQRALERVENGHLSIEPALHAKEWQRWLGEIKPWCLSRQLWWGHQIPAFGFTAPCGKQEYVVADDEGTARDEVLQQYGADFAASVTLTPEEDVLDTWFSSGLYPFAALGWPESTPDFAKFFPNTLLETGSDILFFWVARMVMLSLALTDQVPFRQVLLHPLVRDGQGRKMSKSVGNVIDPLDVIHGKPLNDMLAENPENLDKAALAAREKHMRRNFPKGIPECGADALRLTLLNQLNRGPRPK</sequence>
<dbReference type="NCBIfam" id="NF004349">
    <property type="entry name" value="PRK05729.1"/>
    <property type="match status" value="1"/>
</dbReference>